<dbReference type="Pfam" id="PF02815">
    <property type="entry name" value="MIR"/>
    <property type="match status" value="1"/>
</dbReference>
<dbReference type="PROSITE" id="PS50919">
    <property type="entry name" value="MIR"/>
    <property type="match status" value="2"/>
</dbReference>
<dbReference type="InterPro" id="IPR016093">
    <property type="entry name" value="MIR_motif"/>
</dbReference>
<organism evidence="5 6">
    <name type="scientific">Cyclostephanos tholiformis</name>
    <dbReference type="NCBI Taxonomy" id="382380"/>
    <lineage>
        <taxon>Eukaryota</taxon>
        <taxon>Sar</taxon>
        <taxon>Stramenopiles</taxon>
        <taxon>Ochrophyta</taxon>
        <taxon>Bacillariophyta</taxon>
        <taxon>Coscinodiscophyceae</taxon>
        <taxon>Thalassiosirophycidae</taxon>
        <taxon>Stephanodiscales</taxon>
        <taxon>Stephanodiscaceae</taxon>
        <taxon>Cyclostephanos</taxon>
    </lineage>
</organism>
<dbReference type="Proteomes" id="UP001530377">
    <property type="component" value="Unassembled WGS sequence"/>
</dbReference>
<keyword evidence="1" id="KW-0732">Signal</keyword>
<feature type="domain" description="MIR" evidence="4">
    <location>
        <begin position="21"/>
        <end position="77"/>
    </location>
</feature>
<sequence length="188" mass="20553">MIKTAPILRLRWVPPSRRTTTKFVTCGSAIKLAHVESGRKFFLISEAAQIQSGSGQQLVTASEDNRSINGLWQVREGHNAEGGTCVTGKPIRCGSIVRLTHLETSVNLHTHSIRSPLSNQHEVSGFGMNGEGDSGDDWKVVCDGATRNRSVYWVARRSSLGAWPRTDGSARRPRSNSRSRTAVGDVRS</sequence>
<dbReference type="InterPro" id="IPR036300">
    <property type="entry name" value="MIR_dom_sf"/>
</dbReference>
<name>A0ABD3R3B3_9STRA</name>
<keyword evidence="2" id="KW-0677">Repeat</keyword>
<evidence type="ECO:0000256" key="1">
    <source>
        <dbReference type="ARBA" id="ARBA00022729"/>
    </source>
</evidence>
<dbReference type="AlphaFoldDB" id="A0ABD3R3B3"/>
<accession>A0ABD3R3B3</accession>
<dbReference type="SMART" id="SM00472">
    <property type="entry name" value="MIR"/>
    <property type="match status" value="2"/>
</dbReference>
<dbReference type="EMBL" id="JALLPB020000665">
    <property type="protein sequence ID" value="KAL3807184.1"/>
    <property type="molecule type" value="Genomic_DNA"/>
</dbReference>
<proteinExistence type="predicted"/>
<dbReference type="Gene3D" id="2.80.10.50">
    <property type="match status" value="1"/>
</dbReference>
<keyword evidence="6" id="KW-1185">Reference proteome</keyword>
<evidence type="ECO:0000259" key="4">
    <source>
        <dbReference type="PROSITE" id="PS50919"/>
    </source>
</evidence>
<dbReference type="PANTHER" id="PTHR46809:SF2">
    <property type="entry name" value="GH21273P"/>
    <property type="match status" value="1"/>
</dbReference>
<dbReference type="PANTHER" id="PTHR46809">
    <property type="entry name" value="STROMAL CELL-DERIVED FACTOR 2-LIKE PROTEIN"/>
    <property type="match status" value="1"/>
</dbReference>
<evidence type="ECO:0000256" key="2">
    <source>
        <dbReference type="ARBA" id="ARBA00022737"/>
    </source>
</evidence>
<gene>
    <name evidence="5" type="ORF">ACHAXA_006677</name>
</gene>
<comment type="caution">
    <text evidence="5">The sequence shown here is derived from an EMBL/GenBank/DDBJ whole genome shotgun (WGS) entry which is preliminary data.</text>
</comment>
<dbReference type="SUPFAM" id="SSF82109">
    <property type="entry name" value="MIR domain"/>
    <property type="match status" value="1"/>
</dbReference>
<feature type="region of interest" description="Disordered" evidence="3">
    <location>
        <begin position="163"/>
        <end position="188"/>
    </location>
</feature>
<protein>
    <recommendedName>
        <fullName evidence="4">MIR domain-containing protein</fullName>
    </recommendedName>
</protein>
<feature type="domain" description="MIR" evidence="4">
    <location>
        <begin position="88"/>
        <end position="143"/>
    </location>
</feature>
<evidence type="ECO:0000313" key="6">
    <source>
        <dbReference type="Proteomes" id="UP001530377"/>
    </source>
</evidence>
<reference evidence="5 6" key="1">
    <citation type="submission" date="2024-10" db="EMBL/GenBank/DDBJ databases">
        <title>Updated reference genomes for cyclostephanoid diatoms.</title>
        <authorList>
            <person name="Roberts W.R."/>
            <person name="Alverson A.J."/>
        </authorList>
    </citation>
    <scope>NUCLEOTIDE SEQUENCE [LARGE SCALE GENOMIC DNA]</scope>
    <source>
        <strain evidence="5 6">AJA228-03</strain>
    </source>
</reference>
<evidence type="ECO:0000256" key="3">
    <source>
        <dbReference type="SAM" id="MobiDB-lite"/>
    </source>
</evidence>
<evidence type="ECO:0000313" key="5">
    <source>
        <dbReference type="EMBL" id="KAL3807184.1"/>
    </source>
</evidence>